<dbReference type="AlphaFoldDB" id="A0A1I1Z589"/>
<feature type="compositionally biased region" description="Basic and acidic residues" evidence="1">
    <location>
        <begin position="68"/>
        <end position="78"/>
    </location>
</feature>
<feature type="compositionally biased region" description="Pro residues" evidence="1">
    <location>
        <begin position="79"/>
        <end position="100"/>
    </location>
</feature>
<organism evidence="3 4">
    <name type="scientific">Alteribacillus iranensis</name>
    <dbReference type="NCBI Taxonomy" id="930128"/>
    <lineage>
        <taxon>Bacteria</taxon>
        <taxon>Bacillati</taxon>
        <taxon>Bacillota</taxon>
        <taxon>Bacilli</taxon>
        <taxon>Bacillales</taxon>
        <taxon>Bacillaceae</taxon>
        <taxon>Alteribacillus</taxon>
    </lineage>
</organism>
<dbReference type="InterPro" id="IPR036779">
    <property type="entry name" value="LysM_dom_sf"/>
</dbReference>
<dbReference type="NCBIfam" id="TIGR02899">
    <property type="entry name" value="spore_safA"/>
    <property type="match status" value="1"/>
</dbReference>
<protein>
    <submittedName>
        <fullName evidence="3">Morphogenetic protein associated with SpoVID</fullName>
    </submittedName>
</protein>
<dbReference type="SUPFAM" id="SSF54106">
    <property type="entry name" value="LysM domain"/>
    <property type="match status" value="1"/>
</dbReference>
<name>A0A1I1Z589_9BACI</name>
<dbReference type="RefSeq" id="WP_091655981.1">
    <property type="nucleotide sequence ID" value="NZ_FONT01000001.1"/>
</dbReference>
<feature type="compositionally biased region" description="Basic and acidic residues" evidence="1">
    <location>
        <begin position="150"/>
        <end position="163"/>
    </location>
</feature>
<dbReference type="InterPro" id="IPR018392">
    <property type="entry name" value="LysM"/>
</dbReference>
<dbReference type="EMBL" id="FONT01000001">
    <property type="protein sequence ID" value="SFE26976.1"/>
    <property type="molecule type" value="Genomic_DNA"/>
</dbReference>
<feature type="region of interest" description="Disordered" evidence="1">
    <location>
        <begin position="254"/>
        <end position="281"/>
    </location>
</feature>
<dbReference type="STRING" id="930128.SAMN05192532_10150"/>
<dbReference type="Pfam" id="PF01476">
    <property type="entry name" value="LysM"/>
    <property type="match status" value="1"/>
</dbReference>
<dbReference type="SMART" id="SM00257">
    <property type="entry name" value="LysM"/>
    <property type="match status" value="1"/>
</dbReference>
<dbReference type="InterPro" id="IPR014248">
    <property type="entry name" value="Spore_coat_assembly_SafA"/>
</dbReference>
<feature type="compositionally biased region" description="Basic and acidic residues" evidence="1">
    <location>
        <begin position="303"/>
        <end position="312"/>
    </location>
</feature>
<gene>
    <name evidence="3" type="ORF">SAMN05192532_10150</name>
</gene>
<sequence length="333" mass="37830">MQIHIVQKGDTLWNLSQQYGVNFEELKKANTHLADPDKIMPGMKIKIPAKGVPVKKESQKEAPQSVQPKEKEVKEEPAPSKPQIPPMYQPMPQQPKPPVMKPQQQEQHININTNIYKPQPPKKPQSEPQSPKEPKADEIKAKKPSTTFPKMEDANDEKVKAPKDNIPQPPAPPIMPEYQHPPVMPYMMPAPGPCHVVPVSPMMPGCSCGCPTHPHHMAPYSMPGNMMYPPVQHQEMNMPSMPHHYMDNQYGKAMPKSVHPSNHLPNSLSAGKETYNSPETYSNPYHDQFNNKNKYGNFYENHYDGNKHDNPSYHDGGVYSPWMSGYKRENEEK</sequence>
<feature type="compositionally biased region" description="Basic and acidic residues" evidence="1">
    <location>
        <begin position="130"/>
        <end position="141"/>
    </location>
</feature>
<evidence type="ECO:0000259" key="2">
    <source>
        <dbReference type="PROSITE" id="PS51782"/>
    </source>
</evidence>
<evidence type="ECO:0000313" key="4">
    <source>
        <dbReference type="Proteomes" id="UP000199516"/>
    </source>
</evidence>
<feature type="domain" description="LysM" evidence="2">
    <location>
        <begin position="2"/>
        <end position="47"/>
    </location>
</feature>
<dbReference type="Gene3D" id="3.10.350.10">
    <property type="entry name" value="LysM domain"/>
    <property type="match status" value="1"/>
</dbReference>
<dbReference type="Proteomes" id="UP000199516">
    <property type="component" value="Unassembled WGS sequence"/>
</dbReference>
<accession>A0A1I1Z589</accession>
<dbReference type="PROSITE" id="PS51782">
    <property type="entry name" value="LYSM"/>
    <property type="match status" value="1"/>
</dbReference>
<keyword evidence="4" id="KW-1185">Reference proteome</keyword>
<proteinExistence type="predicted"/>
<feature type="region of interest" description="Disordered" evidence="1">
    <location>
        <begin position="303"/>
        <end position="333"/>
    </location>
</feature>
<feature type="compositionally biased region" description="Polar residues" evidence="1">
    <location>
        <begin position="259"/>
        <end position="281"/>
    </location>
</feature>
<dbReference type="OrthoDB" id="2033517at2"/>
<feature type="region of interest" description="Disordered" evidence="1">
    <location>
        <begin position="50"/>
        <end position="172"/>
    </location>
</feature>
<evidence type="ECO:0000313" key="3">
    <source>
        <dbReference type="EMBL" id="SFE26976.1"/>
    </source>
</evidence>
<reference evidence="3 4" key="1">
    <citation type="submission" date="2016-10" db="EMBL/GenBank/DDBJ databases">
        <authorList>
            <person name="de Groot N.N."/>
        </authorList>
    </citation>
    <scope>NUCLEOTIDE SEQUENCE [LARGE SCALE GENOMIC DNA]</scope>
    <source>
        <strain evidence="3 4">DSM 23995</strain>
    </source>
</reference>
<evidence type="ECO:0000256" key="1">
    <source>
        <dbReference type="SAM" id="MobiDB-lite"/>
    </source>
</evidence>
<dbReference type="CDD" id="cd00118">
    <property type="entry name" value="LysM"/>
    <property type="match status" value="1"/>
</dbReference>